<dbReference type="RefSeq" id="XP_001212367.1">
    <property type="nucleotide sequence ID" value="XM_001212367.1"/>
</dbReference>
<feature type="compositionally biased region" description="Polar residues" evidence="2">
    <location>
        <begin position="1"/>
        <end position="33"/>
    </location>
</feature>
<feature type="domain" description="CCHC-type" evidence="3">
    <location>
        <begin position="323"/>
        <end position="338"/>
    </location>
</feature>
<feature type="domain" description="CCHC-type" evidence="3">
    <location>
        <begin position="282"/>
        <end position="298"/>
    </location>
</feature>
<dbReference type="GO" id="GO:0003676">
    <property type="term" value="F:nucleic acid binding"/>
    <property type="evidence" value="ECO:0007669"/>
    <property type="project" value="InterPro"/>
</dbReference>
<evidence type="ECO:0000256" key="1">
    <source>
        <dbReference type="PROSITE-ProRule" id="PRU00047"/>
    </source>
</evidence>
<dbReference type="STRING" id="341663.Q0CSZ5"/>
<evidence type="ECO:0000256" key="2">
    <source>
        <dbReference type="SAM" id="MobiDB-lite"/>
    </source>
</evidence>
<keyword evidence="1" id="KW-0862">Zinc</keyword>
<evidence type="ECO:0000259" key="3">
    <source>
        <dbReference type="PROSITE" id="PS50158"/>
    </source>
</evidence>
<dbReference type="HOGENOM" id="CLU_024213_0_0_1"/>
<dbReference type="InterPro" id="IPR036875">
    <property type="entry name" value="Znf_CCHC_sf"/>
</dbReference>
<dbReference type="AlphaFoldDB" id="Q0CSZ5"/>
<feature type="domain" description="CCHC-type" evidence="3">
    <location>
        <begin position="97"/>
        <end position="112"/>
    </location>
</feature>
<keyword evidence="1" id="KW-0479">Metal-binding</keyword>
<evidence type="ECO:0000313" key="4">
    <source>
        <dbReference type="EMBL" id="EAU36463.1"/>
    </source>
</evidence>
<dbReference type="PANTHER" id="PTHR23002">
    <property type="entry name" value="ZINC FINGER CCHC DOMAIN CONTAINING PROTEIN"/>
    <property type="match status" value="1"/>
</dbReference>
<keyword evidence="1" id="KW-0863">Zinc-finger</keyword>
<dbReference type="SMART" id="SM00343">
    <property type="entry name" value="ZnF_C2HC"/>
    <property type="match status" value="10"/>
</dbReference>
<feature type="region of interest" description="Disordered" evidence="2">
    <location>
        <begin position="1"/>
        <end position="40"/>
    </location>
</feature>
<feature type="domain" description="CCHC-type" evidence="3">
    <location>
        <begin position="371"/>
        <end position="386"/>
    </location>
</feature>
<gene>
    <name evidence="4" type="ORF">ATEG_03189</name>
</gene>
<dbReference type="OMA" id="RVRDCPE"/>
<dbReference type="OrthoDB" id="8026949at2759"/>
<dbReference type="Gene3D" id="4.10.60.10">
    <property type="entry name" value="Zinc finger, CCHC-type"/>
    <property type="match status" value="5"/>
</dbReference>
<dbReference type="VEuPathDB" id="FungiDB:ATEG_03189"/>
<accession>Q0CSZ5</accession>
<dbReference type="PROSITE" id="PS50158">
    <property type="entry name" value="ZF_CCHC"/>
    <property type="match status" value="7"/>
</dbReference>
<dbReference type="Pfam" id="PF00098">
    <property type="entry name" value="zf-CCHC"/>
    <property type="match status" value="7"/>
</dbReference>
<feature type="domain" description="CCHC-type" evidence="3">
    <location>
        <begin position="120"/>
        <end position="135"/>
    </location>
</feature>
<protein>
    <recommendedName>
        <fullName evidence="3">CCHC-type domain-containing protein</fullName>
    </recommendedName>
</protein>
<dbReference type="Proteomes" id="UP000007963">
    <property type="component" value="Unassembled WGS sequence"/>
</dbReference>
<dbReference type="InterPro" id="IPR001878">
    <property type="entry name" value="Znf_CCHC"/>
</dbReference>
<dbReference type="InterPro" id="IPR051714">
    <property type="entry name" value="Znf_CCHC_NABP"/>
</dbReference>
<sequence>MGWNAEESTGWTAGGSSELNDENANPNSFSQGFGENGFADNTFGGDGFGNKFGGDDFGPSAAAGQDGNDACRKQVPRCGDEGHFARECPEPRKAMACFNCGEEGHAKVDCPKPRVFKGTCRICNQEGHPAAECPERPPDVCKNCKMEGHKTMDCTENRKFDLNNVPDKLPEEAWAILKKASDSRDLEDFREDKQVDDTISLINLQGKLNCKYVVGYYFNPKPQRAHLRERWPESPEENLERLADAGLPYDRQVPKCPICNEMGHTARGCKEERPALERVEVKCVNCSATGHRARDCPEPRRDPYACLGHFAKDCPQASAPRTCRNCGSEDHIARDCDKPRDVSTVTCRNCDEVGHFSRDCTKKKDWSKVQCNNCGGMGHTVKRCPQASTDDMNNGMDNGMDNDGTFAAAEEVVDNAGGSWNAGNEDAGW</sequence>
<feature type="domain" description="CCHC-type" evidence="3">
    <location>
        <begin position="77"/>
        <end position="90"/>
    </location>
</feature>
<organism evidence="4 5">
    <name type="scientific">Aspergillus terreus (strain NIH 2624 / FGSC A1156)</name>
    <dbReference type="NCBI Taxonomy" id="341663"/>
    <lineage>
        <taxon>Eukaryota</taxon>
        <taxon>Fungi</taxon>
        <taxon>Dikarya</taxon>
        <taxon>Ascomycota</taxon>
        <taxon>Pezizomycotina</taxon>
        <taxon>Eurotiomycetes</taxon>
        <taxon>Eurotiomycetidae</taxon>
        <taxon>Eurotiales</taxon>
        <taxon>Aspergillaceae</taxon>
        <taxon>Aspergillus</taxon>
        <taxon>Aspergillus subgen. Circumdati</taxon>
    </lineage>
</organism>
<dbReference type="GeneID" id="4317883"/>
<dbReference type="eggNOG" id="KOG0335">
    <property type="taxonomic scope" value="Eukaryota"/>
</dbReference>
<proteinExistence type="predicted"/>
<dbReference type="GO" id="GO:0008270">
    <property type="term" value="F:zinc ion binding"/>
    <property type="evidence" value="ECO:0007669"/>
    <property type="project" value="UniProtKB-KW"/>
</dbReference>
<dbReference type="SUPFAM" id="SSF57756">
    <property type="entry name" value="Retrovirus zinc finger-like domains"/>
    <property type="match status" value="5"/>
</dbReference>
<reference evidence="5" key="1">
    <citation type="submission" date="2005-09" db="EMBL/GenBank/DDBJ databases">
        <title>Annotation of the Aspergillus terreus NIH2624 genome.</title>
        <authorList>
            <person name="Birren B.W."/>
            <person name="Lander E.S."/>
            <person name="Galagan J.E."/>
            <person name="Nusbaum C."/>
            <person name="Devon K."/>
            <person name="Henn M."/>
            <person name="Ma L.-J."/>
            <person name="Jaffe D.B."/>
            <person name="Butler J."/>
            <person name="Alvarez P."/>
            <person name="Gnerre S."/>
            <person name="Grabherr M."/>
            <person name="Kleber M."/>
            <person name="Mauceli E.W."/>
            <person name="Brockman W."/>
            <person name="Rounsley S."/>
            <person name="Young S.K."/>
            <person name="LaButti K."/>
            <person name="Pushparaj V."/>
            <person name="DeCaprio D."/>
            <person name="Crawford M."/>
            <person name="Koehrsen M."/>
            <person name="Engels R."/>
            <person name="Montgomery P."/>
            <person name="Pearson M."/>
            <person name="Howarth C."/>
            <person name="Larson L."/>
            <person name="Luoma S."/>
            <person name="White J."/>
            <person name="Alvarado L."/>
            <person name="Kodira C.D."/>
            <person name="Zeng Q."/>
            <person name="Oleary S."/>
            <person name="Yandava C."/>
            <person name="Denning D.W."/>
            <person name="Nierman W.C."/>
            <person name="Milne T."/>
            <person name="Madden K."/>
        </authorList>
    </citation>
    <scope>NUCLEOTIDE SEQUENCE [LARGE SCALE GENOMIC DNA]</scope>
    <source>
        <strain evidence="5">NIH 2624 / FGSC A1156</strain>
    </source>
</reference>
<feature type="domain" description="CCHC-type" evidence="3">
    <location>
        <begin position="347"/>
        <end position="362"/>
    </location>
</feature>
<evidence type="ECO:0000313" key="5">
    <source>
        <dbReference type="Proteomes" id="UP000007963"/>
    </source>
</evidence>
<dbReference type="EMBL" id="CH476597">
    <property type="protein sequence ID" value="EAU36463.1"/>
    <property type="molecule type" value="Genomic_DNA"/>
</dbReference>
<name>Q0CSZ5_ASPTN</name>